<name>A0ABU8NSQ2_9SPHI</name>
<dbReference type="SUPFAM" id="SSF52266">
    <property type="entry name" value="SGNH hydrolase"/>
    <property type="match status" value="1"/>
</dbReference>
<evidence type="ECO:0000313" key="1">
    <source>
        <dbReference type="EMBL" id="MEJ2905277.1"/>
    </source>
</evidence>
<keyword evidence="2" id="KW-1185">Reference proteome</keyword>
<dbReference type="EMBL" id="JBBEUB010000011">
    <property type="protein sequence ID" value="MEJ2905277.1"/>
    <property type="molecule type" value="Genomic_DNA"/>
</dbReference>
<dbReference type="RefSeq" id="WP_337717841.1">
    <property type="nucleotide sequence ID" value="NZ_JBBEUB010000011.1"/>
</dbReference>
<evidence type="ECO:0000313" key="2">
    <source>
        <dbReference type="Proteomes" id="UP001378956"/>
    </source>
</evidence>
<sequence length="309" mass="35129">MEPFYKLLRNGLIILVLLFVTDRALGALIEHFFFNEKQGDSAVTTHGILDANEDILIFGNSRASHHYIPELITEKTGLSCYNLGRDGMKMLYYETLLKSVLSYHTPKVVILDLNLNDFEYQHQEEQKLTAVLMPYINKNKEISEMIYTQSKMQFSLAHISTLYRVNSLPMSIVQHHLEIGQKHFSGYEPLSGNMPQSATVQHIDNANYKESKDQLTAFENFVKATRSKNIKLHVLVSPGMKIHKHNALKTADSILSKYDLKCYNYSELFNANANKLFYDVGHLNEIGAKAFTDSVIVDHLTEIPAAGIN</sequence>
<reference evidence="1 2" key="1">
    <citation type="submission" date="2024-03" db="EMBL/GenBank/DDBJ databases">
        <title>Sequence of Lycoming College Course Isolates.</title>
        <authorList>
            <person name="Plotts O."/>
            <person name="Newman J."/>
        </authorList>
    </citation>
    <scope>NUCLEOTIDE SEQUENCE [LARGE SCALE GENOMIC DNA]</scope>
    <source>
        <strain evidence="1 2">CJB-3</strain>
    </source>
</reference>
<comment type="caution">
    <text evidence="1">The sequence shown here is derived from an EMBL/GenBank/DDBJ whole genome shotgun (WGS) entry which is preliminary data.</text>
</comment>
<dbReference type="Proteomes" id="UP001378956">
    <property type="component" value="Unassembled WGS sequence"/>
</dbReference>
<proteinExistence type="predicted"/>
<gene>
    <name evidence="1" type="ORF">WAE58_22715</name>
</gene>
<evidence type="ECO:0008006" key="3">
    <source>
        <dbReference type="Google" id="ProtNLM"/>
    </source>
</evidence>
<organism evidence="1 2">
    <name type="scientific">Pedobacter panaciterrae</name>
    <dbReference type="NCBI Taxonomy" id="363849"/>
    <lineage>
        <taxon>Bacteria</taxon>
        <taxon>Pseudomonadati</taxon>
        <taxon>Bacteroidota</taxon>
        <taxon>Sphingobacteriia</taxon>
        <taxon>Sphingobacteriales</taxon>
        <taxon>Sphingobacteriaceae</taxon>
        <taxon>Pedobacter</taxon>
    </lineage>
</organism>
<accession>A0ABU8NSQ2</accession>
<protein>
    <recommendedName>
        <fullName evidence="3">GDSL-like lipase/acylhydrolase family protein</fullName>
    </recommendedName>
</protein>